<keyword evidence="1" id="KW-0472">Membrane</keyword>
<comment type="caution">
    <text evidence="2">The sequence shown here is derived from an EMBL/GenBank/DDBJ whole genome shotgun (WGS) entry which is preliminary data.</text>
</comment>
<keyword evidence="3" id="KW-1185">Reference proteome</keyword>
<evidence type="ECO:0000313" key="3">
    <source>
        <dbReference type="Proteomes" id="UP001501666"/>
    </source>
</evidence>
<evidence type="ECO:0000256" key="1">
    <source>
        <dbReference type="SAM" id="Phobius"/>
    </source>
</evidence>
<organism evidence="2 3">
    <name type="scientific">Nonomuraea recticatena</name>
    <dbReference type="NCBI Taxonomy" id="46178"/>
    <lineage>
        <taxon>Bacteria</taxon>
        <taxon>Bacillati</taxon>
        <taxon>Actinomycetota</taxon>
        <taxon>Actinomycetes</taxon>
        <taxon>Streptosporangiales</taxon>
        <taxon>Streptosporangiaceae</taxon>
        <taxon>Nonomuraea</taxon>
    </lineage>
</organism>
<dbReference type="RefSeq" id="WP_346152420.1">
    <property type="nucleotide sequence ID" value="NZ_BAAATE010000023.1"/>
</dbReference>
<dbReference type="Proteomes" id="UP001501666">
    <property type="component" value="Unassembled WGS sequence"/>
</dbReference>
<evidence type="ECO:0000313" key="2">
    <source>
        <dbReference type="EMBL" id="GAA2683586.1"/>
    </source>
</evidence>
<proteinExistence type="predicted"/>
<gene>
    <name evidence="2" type="ORF">GCM10010412_069430</name>
</gene>
<keyword evidence="1" id="KW-0812">Transmembrane</keyword>
<dbReference type="EMBL" id="BAAATE010000023">
    <property type="protein sequence ID" value="GAA2683586.1"/>
    <property type="molecule type" value="Genomic_DNA"/>
</dbReference>
<feature type="transmembrane region" description="Helical" evidence="1">
    <location>
        <begin position="71"/>
        <end position="92"/>
    </location>
</feature>
<reference evidence="2 3" key="1">
    <citation type="journal article" date="2019" name="Int. J. Syst. Evol. Microbiol.">
        <title>The Global Catalogue of Microorganisms (GCM) 10K type strain sequencing project: providing services to taxonomists for standard genome sequencing and annotation.</title>
        <authorList>
            <consortium name="The Broad Institute Genomics Platform"/>
            <consortium name="The Broad Institute Genome Sequencing Center for Infectious Disease"/>
            <person name="Wu L."/>
            <person name="Ma J."/>
        </authorList>
    </citation>
    <scope>NUCLEOTIDE SEQUENCE [LARGE SCALE GENOMIC DNA]</scope>
    <source>
        <strain evidence="2 3">JCM 6835</strain>
    </source>
</reference>
<sequence length="132" mass="13607">MSGRRTFSALLPRLVLIATVLLGVGLSYATAHFCPTSHTSIGACAHMAAADHFGMSGTHEPVLSADDRPRPVVLCLAALAAILVVIVLKLFALGRAVPAAGSGGRRPTALPAVRGSPLPIALSLRRVAVLRI</sequence>
<accession>A0ABN3SRI7</accession>
<evidence type="ECO:0008006" key="4">
    <source>
        <dbReference type="Google" id="ProtNLM"/>
    </source>
</evidence>
<protein>
    <recommendedName>
        <fullName evidence="4">DUF2752 domain-containing protein</fullName>
    </recommendedName>
</protein>
<keyword evidence="1" id="KW-1133">Transmembrane helix</keyword>
<name>A0ABN3SRI7_9ACTN</name>